<organism evidence="10 11">
    <name type="scientific">Prymnesium parvum</name>
    <name type="common">Toxic golden alga</name>
    <dbReference type="NCBI Taxonomy" id="97485"/>
    <lineage>
        <taxon>Eukaryota</taxon>
        <taxon>Haptista</taxon>
        <taxon>Haptophyta</taxon>
        <taxon>Prymnesiophyceae</taxon>
        <taxon>Prymnesiales</taxon>
        <taxon>Prymnesiaceae</taxon>
        <taxon>Prymnesium</taxon>
    </lineage>
</organism>
<feature type="transmembrane region" description="Helical" evidence="9">
    <location>
        <begin position="303"/>
        <end position="324"/>
    </location>
</feature>
<keyword evidence="7" id="KW-0496">Mitochondrion</keyword>
<proteinExistence type="inferred from homology"/>
<dbReference type="AlphaFoldDB" id="A0AB34K1H8"/>
<feature type="transmembrane region" description="Helical" evidence="9">
    <location>
        <begin position="336"/>
        <end position="358"/>
    </location>
</feature>
<dbReference type="GO" id="GO:1990542">
    <property type="term" value="P:mitochondrial transmembrane transport"/>
    <property type="evidence" value="ECO:0007669"/>
    <property type="project" value="TreeGrafter"/>
</dbReference>
<dbReference type="PANTHER" id="PTHR11153:SF6">
    <property type="entry name" value="SIDEROFLEXIN-5"/>
    <property type="match status" value="1"/>
</dbReference>
<keyword evidence="4 9" id="KW-0812">Transmembrane</keyword>
<keyword evidence="3" id="KW-0813">Transport</keyword>
<dbReference type="InterPro" id="IPR004686">
    <property type="entry name" value="Mtc"/>
</dbReference>
<comment type="caution">
    <text evidence="10">The sequence shown here is derived from an EMBL/GenBank/DDBJ whole genome shotgun (WGS) entry which is preliminary data.</text>
</comment>
<name>A0AB34K1H8_PRYPA</name>
<evidence type="ECO:0000256" key="8">
    <source>
        <dbReference type="ARBA" id="ARBA00023136"/>
    </source>
</evidence>
<dbReference type="GO" id="GO:0005743">
    <property type="term" value="C:mitochondrial inner membrane"/>
    <property type="evidence" value="ECO:0007669"/>
    <property type="project" value="TreeGrafter"/>
</dbReference>
<dbReference type="Pfam" id="PF03820">
    <property type="entry name" value="SFXNs"/>
    <property type="match status" value="1"/>
</dbReference>
<evidence type="ECO:0000256" key="7">
    <source>
        <dbReference type="ARBA" id="ARBA00023128"/>
    </source>
</evidence>
<comment type="similarity">
    <text evidence="2">Belongs to the sideroflexin family.</text>
</comment>
<keyword evidence="6 9" id="KW-1133">Transmembrane helix</keyword>
<evidence type="ECO:0000256" key="9">
    <source>
        <dbReference type="SAM" id="Phobius"/>
    </source>
</evidence>
<evidence type="ECO:0000256" key="3">
    <source>
        <dbReference type="ARBA" id="ARBA00022448"/>
    </source>
</evidence>
<gene>
    <name evidence="10" type="ORF">AB1Y20_009219</name>
</gene>
<evidence type="ECO:0000313" key="11">
    <source>
        <dbReference type="Proteomes" id="UP001515480"/>
    </source>
</evidence>
<reference evidence="10 11" key="1">
    <citation type="journal article" date="2024" name="Science">
        <title>Giant polyketide synthase enzymes in the biosynthesis of giant marine polyether toxins.</title>
        <authorList>
            <person name="Fallon T.R."/>
            <person name="Shende V.V."/>
            <person name="Wierzbicki I.H."/>
            <person name="Pendleton A.L."/>
            <person name="Watervoot N.F."/>
            <person name="Auber R.P."/>
            <person name="Gonzalez D.J."/>
            <person name="Wisecaver J.H."/>
            <person name="Moore B.S."/>
        </authorList>
    </citation>
    <scope>NUCLEOTIDE SEQUENCE [LARGE SCALE GENOMIC DNA]</scope>
    <source>
        <strain evidence="10 11">12B1</strain>
    </source>
</reference>
<comment type="subcellular location">
    <subcellularLocation>
        <location evidence="1">Mitochondrion membrane</location>
        <topology evidence="1">Multi-pass membrane protein</topology>
    </subcellularLocation>
</comment>
<dbReference type="GO" id="GO:0006865">
    <property type="term" value="P:amino acid transport"/>
    <property type="evidence" value="ECO:0007669"/>
    <property type="project" value="UniProtKB-KW"/>
</dbReference>
<evidence type="ECO:0000256" key="1">
    <source>
        <dbReference type="ARBA" id="ARBA00004225"/>
    </source>
</evidence>
<evidence type="ECO:0000256" key="2">
    <source>
        <dbReference type="ARBA" id="ARBA00005974"/>
    </source>
</evidence>
<keyword evidence="11" id="KW-1185">Reference proteome</keyword>
<dbReference type="Proteomes" id="UP001515480">
    <property type="component" value="Unassembled WGS sequence"/>
</dbReference>
<dbReference type="EMBL" id="JBGBPQ010000002">
    <property type="protein sequence ID" value="KAL1527839.1"/>
    <property type="molecule type" value="Genomic_DNA"/>
</dbReference>
<evidence type="ECO:0000256" key="6">
    <source>
        <dbReference type="ARBA" id="ARBA00022989"/>
    </source>
</evidence>
<dbReference type="PANTHER" id="PTHR11153">
    <property type="entry name" value="SIDEROFLEXIN"/>
    <property type="match status" value="1"/>
</dbReference>
<evidence type="ECO:0000313" key="10">
    <source>
        <dbReference type="EMBL" id="KAL1527839.1"/>
    </source>
</evidence>
<sequence>MRRAAVHCTRARGAAVLAAGAGGGVVYAHCAARRPPDPRDTPPRPILTQILHPPPFSLDGSRFDMSTYAGRACHFISVLGDLSTLFLDRATVDAHLQLLERYRTEGRTPNEGPTDAELWRARKVRDAVIHPETGEMIFAPFRFSAFAPANLVICAGLLASANSTSLAASAVWQWINQSYNVGVNYVNRSSGSPPPERTFMAYVGATSSALAIALGMQAAGRSLEARLASASQSGASTQRLVRGLVRLTVPMLAVSIGSCVNLYLTRQSELVDGVVITSLDGAELGHSHLAAKQGLLECAITRVSWTVALLTLTPISSSVALAALPASLASRKAIRFSLDLVVSFVIIWLAVPLCIAIYPQRECLPIEKVEECYHGVRHPIDGTIIQEVWFNKGL</sequence>
<keyword evidence="8 9" id="KW-0472">Membrane</keyword>
<evidence type="ECO:0000256" key="5">
    <source>
        <dbReference type="ARBA" id="ARBA00022970"/>
    </source>
</evidence>
<dbReference type="GO" id="GO:0015075">
    <property type="term" value="F:monoatomic ion transmembrane transporter activity"/>
    <property type="evidence" value="ECO:0007669"/>
    <property type="project" value="InterPro"/>
</dbReference>
<evidence type="ECO:0000256" key="4">
    <source>
        <dbReference type="ARBA" id="ARBA00022692"/>
    </source>
</evidence>
<evidence type="ECO:0008006" key="12">
    <source>
        <dbReference type="Google" id="ProtNLM"/>
    </source>
</evidence>
<keyword evidence="5" id="KW-0029">Amino-acid transport</keyword>
<accession>A0AB34K1H8</accession>
<protein>
    <recommendedName>
        <fullName evidence="12">Sideroflexin</fullName>
    </recommendedName>
</protein>